<dbReference type="Pfam" id="PF08859">
    <property type="entry name" value="DGC"/>
    <property type="match status" value="1"/>
</dbReference>
<dbReference type="RefSeq" id="WP_150944953.1">
    <property type="nucleotide sequence ID" value="NZ_VZRB01000003.1"/>
</dbReference>
<dbReference type="Proteomes" id="UP000442707">
    <property type="component" value="Unassembled WGS sequence"/>
</dbReference>
<reference evidence="1 2" key="1">
    <citation type="submission" date="2019-09" db="EMBL/GenBank/DDBJ databases">
        <title>Screening of Novel Bioactive Compounds from Soil-Associated.</title>
        <authorList>
            <person name="Zhao S."/>
        </authorList>
    </citation>
    <scope>NUCLEOTIDE SEQUENCE [LARGE SCALE GENOMIC DNA]</scope>
    <source>
        <strain evidence="1 2">HIT-DPA4</strain>
    </source>
</reference>
<proteinExistence type="predicted"/>
<dbReference type="AlphaFoldDB" id="A0A6H9V7G7"/>
<protein>
    <submittedName>
        <fullName evidence="1">Zinc-binding protein</fullName>
    </submittedName>
</protein>
<dbReference type="InterPro" id="IPR014958">
    <property type="entry name" value="DGC"/>
</dbReference>
<keyword evidence="2" id="KW-1185">Reference proteome</keyword>
<dbReference type="PIRSF" id="PIRSF037181">
    <property type="entry name" value="DGC"/>
    <property type="match status" value="1"/>
</dbReference>
<dbReference type="EMBL" id="VZRB01000003">
    <property type="protein sequence ID" value="KAB1149160.1"/>
    <property type="molecule type" value="Genomic_DNA"/>
</dbReference>
<comment type="caution">
    <text evidence="1">The sequence shown here is derived from an EMBL/GenBank/DDBJ whole genome shotgun (WGS) entry which is preliminary data.</text>
</comment>
<gene>
    <name evidence="1" type="ORF">F7R91_05150</name>
</gene>
<evidence type="ECO:0000313" key="1">
    <source>
        <dbReference type="EMBL" id="KAB1149160.1"/>
    </source>
</evidence>
<evidence type="ECO:0000313" key="2">
    <source>
        <dbReference type="Proteomes" id="UP000442707"/>
    </source>
</evidence>
<sequence>MPKHRRDLPLVYSCSGCSSAAQMTNWLAIQLDRRGVAEMSCIAGVGGDVPSLVRKATSGRPVIAIDGCVLQCARHCLARHDVTPTVHHLLSDDGVRKRLGEDFDESEAQTVLDGILTRLDTALDPSPSDEGAHVHADR</sequence>
<organism evidence="1 2">
    <name type="scientific">Streptomyces luteolifulvus</name>
    <dbReference type="NCBI Taxonomy" id="2615112"/>
    <lineage>
        <taxon>Bacteria</taxon>
        <taxon>Bacillati</taxon>
        <taxon>Actinomycetota</taxon>
        <taxon>Actinomycetes</taxon>
        <taxon>Kitasatosporales</taxon>
        <taxon>Streptomycetaceae</taxon>
        <taxon>Streptomyces</taxon>
    </lineage>
</organism>
<accession>A0A6H9V7G7</accession>
<name>A0A6H9V7G7_9ACTN</name>